<keyword evidence="3" id="KW-1133">Transmembrane helix</keyword>
<keyword evidence="3" id="KW-0472">Membrane</keyword>
<dbReference type="PROSITE" id="PS51485">
    <property type="entry name" value="PHYTOCYANIN"/>
    <property type="match status" value="1"/>
</dbReference>
<evidence type="ECO:0000256" key="1">
    <source>
        <dbReference type="ARBA" id="ARBA00022723"/>
    </source>
</evidence>
<evidence type="ECO:0000256" key="3">
    <source>
        <dbReference type="SAM" id="Phobius"/>
    </source>
</evidence>
<dbReference type="PROSITE" id="PS00196">
    <property type="entry name" value="COPPER_BLUE"/>
    <property type="match status" value="1"/>
</dbReference>
<dbReference type="PANTHER" id="PTHR33021:SF193">
    <property type="entry name" value="OS06G0218600 PROTEIN"/>
    <property type="match status" value="1"/>
</dbReference>
<evidence type="ECO:0000313" key="5">
    <source>
        <dbReference type="EMBL" id="WVY92466.1"/>
    </source>
</evidence>
<dbReference type="InterPro" id="IPR003245">
    <property type="entry name" value="Phytocyanin_dom"/>
</dbReference>
<dbReference type="InterPro" id="IPR039391">
    <property type="entry name" value="Phytocyanin-like"/>
</dbReference>
<evidence type="ECO:0000313" key="6">
    <source>
        <dbReference type="Proteomes" id="UP001374535"/>
    </source>
</evidence>
<dbReference type="GO" id="GO:0046872">
    <property type="term" value="F:metal ion binding"/>
    <property type="evidence" value="ECO:0007669"/>
    <property type="project" value="UniProtKB-KW"/>
</dbReference>
<keyword evidence="1" id="KW-0479">Metal-binding</keyword>
<proteinExistence type="predicted"/>
<feature type="transmembrane region" description="Helical" evidence="3">
    <location>
        <begin position="41"/>
        <end position="65"/>
    </location>
</feature>
<sequence length="143" mass="15922">MGSQVERKFLSYKSHAWFCFHSHPYSFQRYRKEKMGQGRGFSAIIVSLCVLLLLSHMALATTYVVGDDKGWGFNTANWPAGKRFKAGDVLVDVNGYQSCDSSKAIEKHRSGHDEIKLGSGTTYFICSIPGHCQQGMQIAIHAS</sequence>
<dbReference type="Proteomes" id="UP001374535">
    <property type="component" value="Chromosome 10"/>
</dbReference>
<reference evidence="5 6" key="1">
    <citation type="journal article" date="2023" name="Life. Sci Alliance">
        <title>Evolutionary insights into 3D genome organization and epigenetic landscape of Vigna mungo.</title>
        <authorList>
            <person name="Junaid A."/>
            <person name="Singh B."/>
            <person name="Bhatia S."/>
        </authorList>
    </citation>
    <scope>NUCLEOTIDE SEQUENCE [LARGE SCALE GENOMIC DNA]</scope>
    <source>
        <strain evidence="5">Urdbean</strain>
    </source>
</reference>
<accession>A0AAQ3MK83</accession>
<dbReference type="EMBL" id="CP144691">
    <property type="protein sequence ID" value="WVY92466.1"/>
    <property type="molecule type" value="Genomic_DNA"/>
</dbReference>
<dbReference type="Pfam" id="PF02298">
    <property type="entry name" value="Cu_bind_like"/>
    <property type="match status" value="1"/>
</dbReference>
<gene>
    <name evidence="5" type="ORF">V8G54_031554</name>
</gene>
<dbReference type="Gene3D" id="2.60.40.420">
    <property type="entry name" value="Cupredoxins - blue copper proteins"/>
    <property type="match status" value="2"/>
</dbReference>
<evidence type="ECO:0000256" key="2">
    <source>
        <dbReference type="ARBA" id="ARBA00023008"/>
    </source>
</evidence>
<keyword evidence="6" id="KW-1185">Reference proteome</keyword>
<dbReference type="PANTHER" id="PTHR33021">
    <property type="entry name" value="BLUE COPPER PROTEIN"/>
    <property type="match status" value="1"/>
</dbReference>
<name>A0AAQ3MK83_VIGMU</name>
<dbReference type="AlphaFoldDB" id="A0AAQ3MK83"/>
<dbReference type="InterPro" id="IPR028871">
    <property type="entry name" value="BlueCu_1_BS"/>
</dbReference>
<dbReference type="GO" id="GO:0005886">
    <property type="term" value="C:plasma membrane"/>
    <property type="evidence" value="ECO:0007669"/>
    <property type="project" value="TreeGrafter"/>
</dbReference>
<protein>
    <recommendedName>
        <fullName evidence="4">Phytocyanin domain-containing protein</fullName>
    </recommendedName>
</protein>
<keyword evidence="3" id="KW-0812">Transmembrane</keyword>
<evidence type="ECO:0000259" key="4">
    <source>
        <dbReference type="PROSITE" id="PS51485"/>
    </source>
</evidence>
<dbReference type="SUPFAM" id="SSF49503">
    <property type="entry name" value="Cupredoxins"/>
    <property type="match status" value="1"/>
</dbReference>
<dbReference type="GO" id="GO:0009055">
    <property type="term" value="F:electron transfer activity"/>
    <property type="evidence" value="ECO:0007669"/>
    <property type="project" value="InterPro"/>
</dbReference>
<keyword evidence="2" id="KW-0186">Copper</keyword>
<dbReference type="InterPro" id="IPR008972">
    <property type="entry name" value="Cupredoxin"/>
</dbReference>
<feature type="domain" description="Phytocyanin" evidence="4">
    <location>
        <begin position="61"/>
        <end position="143"/>
    </location>
</feature>
<organism evidence="5 6">
    <name type="scientific">Vigna mungo</name>
    <name type="common">Black gram</name>
    <name type="synonym">Phaseolus mungo</name>
    <dbReference type="NCBI Taxonomy" id="3915"/>
    <lineage>
        <taxon>Eukaryota</taxon>
        <taxon>Viridiplantae</taxon>
        <taxon>Streptophyta</taxon>
        <taxon>Embryophyta</taxon>
        <taxon>Tracheophyta</taxon>
        <taxon>Spermatophyta</taxon>
        <taxon>Magnoliopsida</taxon>
        <taxon>eudicotyledons</taxon>
        <taxon>Gunneridae</taxon>
        <taxon>Pentapetalae</taxon>
        <taxon>rosids</taxon>
        <taxon>fabids</taxon>
        <taxon>Fabales</taxon>
        <taxon>Fabaceae</taxon>
        <taxon>Papilionoideae</taxon>
        <taxon>50 kb inversion clade</taxon>
        <taxon>NPAAA clade</taxon>
        <taxon>indigoferoid/millettioid clade</taxon>
        <taxon>Phaseoleae</taxon>
        <taxon>Vigna</taxon>
    </lineage>
</organism>